<evidence type="ECO:0000256" key="1">
    <source>
        <dbReference type="ARBA" id="ARBA00001946"/>
    </source>
</evidence>
<gene>
    <name evidence="5" type="ORF">CBR_g30623</name>
</gene>
<sequence length="226" mass="25065">MDILPRIPTLKAVLFDVDGTLADSDPLHLLAFQELLAEIGFNDGVPIDKEFFVRVIAGRHNPDIVRDLFPEWPPEEHTKFCDAKERKFRELAMKLVPVDGLLRLTAWVEEKGLHRAAVTNAPRENVEQMLKTLGLDKFFETVVIGCECKRPKPFPDPYQQALEYFGLKPEEAFVFEDSPSGVEAGVAAGMKVVGIATGNPASSLQAAGACMVLSDYNEPLLWKALT</sequence>
<dbReference type="Pfam" id="PF13419">
    <property type="entry name" value="HAD_2"/>
    <property type="match status" value="1"/>
</dbReference>
<dbReference type="Gene3D" id="3.40.50.1000">
    <property type="entry name" value="HAD superfamily/HAD-like"/>
    <property type="match status" value="1"/>
</dbReference>
<dbReference type="InterPro" id="IPR023198">
    <property type="entry name" value="PGP-like_dom2"/>
</dbReference>
<protein>
    <submittedName>
        <fullName evidence="5">Uncharacterized protein</fullName>
    </submittedName>
</protein>
<evidence type="ECO:0000256" key="4">
    <source>
        <dbReference type="ARBA" id="ARBA00023277"/>
    </source>
</evidence>
<name>A0A388LDA4_CHABU</name>
<evidence type="ECO:0000313" key="5">
    <source>
        <dbReference type="EMBL" id="GBG80257.1"/>
    </source>
</evidence>
<dbReference type="InterPro" id="IPR036412">
    <property type="entry name" value="HAD-like_sf"/>
</dbReference>
<dbReference type="SUPFAM" id="SSF56784">
    <property type="entry name" value="HAD-like"/>
    <property type="match status" value="1"/>
</dbReference>
<dbReference type="Gene3D" id="1.10.150.240">
    <property type="entry name" value="Putative phosphatase, domain 2"/>
    <property type="match status" value="1"/>
</dbReference>
<dbReference type="GO" id="GO:0050308">
    <property type="term" value="F:sugar-phosphatase activity"/>
    <property type="evidence" value="ECO:0007669"/>
    <property type="project" value="EnsemblPlants"/>
</dbReference>
<dbReference type="PANTHER" id="PTHR46193">
    <property type="entry name" value="6-PHOSPHOGLUCONATE PHOSPHATASE"/>
    <property type="match status" value="1"/>
</dbReference>
<comment type="caution">
    <text evidence="5">The sequence shown here is derived from an EMBL/GenBank/DDBJ whole genome shotgun (WGS) entry which is preliminary data.</text>
</comment>
<evidence type="ECO:0000256" key="2">
    <source>
        <dbReference type="ARBA" id="ARBA00022723"/>
    </source>
</evidence>
<dbReference type="InterPro" id="IPR041492">
    <property type="entry name" value="HAD_2"/>
</dbReference>
<dbReference type="InterPro" id="IPR006439">
    <property type="entry name" value="HAD-SF_hydro_IA"/>
</dbReference>
<dbReference type="EMBL" id="BFEA01000341">
    <property type="protein sequence ID" value="GBG80257.1"/>
    <property type="molecule type" value="Genomic_DNA"/>
</dbReference>
<dbReference type="PANTHER" id="PTHR46193:SF18">
    <property type="entry name" value="HEXITOL PHOSPHATASE B"/>
    <property type="match status" value="1"/>
</dbReference>
<dbReference type="SFLD" id="SFLDG01135">
    <property type="entry name" value="C1.5.6:_HAD__Beta-PGM__Phospha"/>
    <property type="match status" value="1"/>
</dbReference>
<dbReference type="Gramene" id="GBG80257">
    <property type="protein sequence ID" value="GBG80257"/>
    <property type="gene ID" value="CBR_g30623"/>
</dbReference>
<dbReference type="NCBIfam" id="TIGR01509">
    <property type="entry name" value="HAD-SF-IA-v3"/>
    <property type="match status" value="1"/>
</dbReference>
<dbReference type="SFLD" id="SFLDS00003">
    <property type="entry name" value="Haloacid_Dehalogenase"/>
    <property type="match status" value="1"/>
</dbReference>
<organism evidence="5 6">
    <name type="scientific">Chara braunii</name>
    <name type="common">Braun's stonewort</name>
    <dbReference type="NCBI Taxonomy" id="69332"/>
    <lineage>
        <taxon>Eukaryota</taxon>
        <taxon>Viridiplantae</taxon>
        <taxon>Streptophyta</taxon>
        <taxon>Charophyceae</taxon>
        <taxon>Charales</taxon>
        <taxon>Characeae</taxon>
        <taxon>Chara</taxon>
    </lineage>
</organism>
<keyword evidence="3" id="KW-0460">Magnesium</keyword>
<dbReference type="GO" id="GO:0046872">
    <property type="term" value="F:metal ion binding"/>
    <property type="evidence" value="ECO:0007669"/>
    <property type="project" value="UniProtKB-KW"/>
</dbReference>
<keyword evidence="2" id="KW-0479">Metal-binding</keyword>
<keyword evidence="4" id="KW-0119">Carbohydrate metabolism</keyword>
<dbReference type="AlphaFoldDB" id="A0A388LDA4"/>
<keyword evidence="6" id="KW-1185">Reference proteome</keyword>
<dbReference type="CDD" id="cd07505">
    <property type="entry name" value="HAD_BPGM-like"/>
    <property type="match status" value="1"/>
</dbReference>
<dbReference type="InterPro" id="IPR023214">
    <property type="entry name" value="HAD_sf"/>
</dbReference>
<dbReference type="STRING" id="69332.A0A388LDA4"/>
<dbReference type="OMA" id="FTHEQNE"/>
<dbReference type="PRINTS" id="PR00413">
    <property type="entry name" value="HADHALOGNASE"/>
</dbReference>
<proteinExistence type="predicted"/>
<reference evidence="5 6" key="1">
    <citation type="journal article" date="2018" name="Cell">
        <title>The Chara Genome: Secondary Complexity and Implications for Plant Terrestrialization.</title>
        <authorList>
            <person name="Nishiyama T."/>
            <person name="Sakayama H."/>
            <person name="Vries J.D."/>
            <person name="Buschmann H."/>
            <person name="Saint-Marcoux D."/>
            <person name="Ullrich K.K."/>
            <person name="Haas F.B."/>
            <person name="Vanderstraeten L."/>
            <person name="Becker D."/>
            <person name="Lang D."/>
            <person name="Vosolsobe S."/>
            <person name="Rombauts S."/>
            <person name="Wilhelmsson P.K.I."/>
            <person name="Janitza P."/>
            <person name="Kern R."/>
            <person name="Heyl A."/>
            <person name="Rumpler F."/>
            <person name="Villalobos L.I.A.C."/>
            <person name="Clay J.M."/>
            <person name="Skokan R."/>
            <person name="Toyoda A."/>
            <person name="Suzuki Y."/>
            <person name="Kagoshima H."/>
            <person name="Schijlen E."/>
            <person name="Tajeshwar N."/>
            <person name="Catarino B."/>
            <person name="Hetherington A.J."/>
            <person name="Saltykova A."/>
            <person name="Bonnot C."/>
            <person name="Breuninger H."/>
            <person name="Symeonidi A."/>
            <person name="Radhakrishnan G.V."/>
            <person name="Van Nieuwerburgh F."/>
            <person name="Deforce D."/>
            <person name="Chang C."/>
            <person name="Karol K.G."/>
            <person name="Hedrich R."/>
            <person name="Ulvskov P."/>
            <person name="Glockner G."/>
            <person name="Delwiche C.F."/>
            <person name="Petrasek J."/>
            <person name="Van de Peer Y."/>
            <person name="Friml J."/>
            <person name="Beilby M."/>
            <person name="Dolan L."/>
            <person name="Kohara Y."/>
            <person name="Sugano S."/>
            <person name="Fujiyama A."/>
            <person name="Delaux P.-M."/>
            <person name="Quint M."/>
            <person name="TheiBen G."/>
            <person name="Hagemann M."/>
            <person name="Harholt J."/>
            <person name="Dunand C."/>
            <person name="Zachgo S."/>
            <person name="Langdale J."/>
            <person name="Maumus F."/>
            <person name="Straeten D.V.D."/>
            <person name="Gould S.B."/>
            <person name="Rensing S.A."/>
        </authorList>
    </citation>
    <scope>NUCLEOTIDE SEQUENCE [LARGE SCALE GENOMIC DNA]</scope>
    <source>
        <strain evidence="5 6">S276</strain>
    </source>
</reference>
<evidence type="ECO:0000256" key="3">
    <source>
        <dbReference type="ARBA" id="ARBA00022842"/>
    </source>
</evidence>
<dbReference type="Proteomes" id="UP000265515">
    <property type="component" value="Unassembled WGS sequence"/>
</dbReference>
<dbReference type="OrthoDB" id="40579at2759"/>
<accession>A0A388LDA4</accession>
<comment type="cofactor">
    <cofactor evidence="1">
        <name>Mg(2+)</name>
        <dbReference type="ChEBI" id="CHEBI:18420"/>
    </cofactor>
</comment>
<dbReference type="SFLD" id="SFLDG01129">
    <property type="entry name" value="C1.5:_HAD__Beta-PGM__Phosphata"/>
    <property type="match status" value="1"/>
</dbReference>
<dbReference type="InterPro" id="IPR051600">
    <property type="entry name" value="Beta-PGM-like"/>
</dbReference>
<evidence type="ECO:0000313" key="6">
    <source>
        <dbReference type="Proteomes" id="UP000265515"/>
    </source>
</evidence>